<evidence type="ECO:0000313" key="3">
    <source>
        <dbReference type="EMBL" id="TYS63983.1"/>
    </source>
</evidence>
<reference evidence="3 4" key="1">
    <citation type="submission" date="2019-08" db="EMBL/GenBank/DDBJ databases">
        <title>Bacillus genomes from the desert of Cuatro Cienegas, Coahuila.</title>
        <authorList>
            <person name="Olmedo-Alvarez G."/>
        </authorList>
    </citation>
    <scope>NUCLEOTIDE SEQUENCE [LARGE SCALE GENOMIC DNA]</scope>
    <source>
        <strain evidence="3 4">CH37_1T</strain>
    </source>
</reference>
<dbReference type="InterPro" id="IPR041378">
    <property type="entry name" value="S-layer_SbsC_C"/>
</dbReference>
<name>A0A5D4SL58_9BACI</name>
<keyword evidence="1" id="KW-0732">Signal</keyword>
<dbReference type="RefSeq" id="WP_148949857.1">
    <property type="nucleotide sequence ID" value="NZ_VTES01000003.1"/>
</dbReference>
<protein>
    <submittedName>
        <fullName evidence="3">WD40 repeat domain-containing protein</fullName>
    </submittedName>
</protein>
<dbReference type="Proteomes" id="UP000323732">
    <property type="component" value="Unassembled WGS sequence"/>
</dbReference>
<comment type="caution">
    <text evidence="3">The sequence shown here is derived from an EMBL/GenBank/DDBJ whole genome shotgun (WGS) entry which is preliminary data.</text>
</comment>
<dbReference type="EMBL" id="VTES01000003">
    <property type="protein sequence ID" value="TYS63983.1"/>
    <property type="molecule type" value="Genomic_DNA"/>
</dbReference>
<dbReference type="InterPro" id="IPR015943">
    <property type="entry name" value="WD40/YVTN_repeat-like_dom_sf"/>
</dbReference>
<feature type="chain" id="PRO_5023086378" evidence="1">
    <location>
        <begin position="22"/>
        <end position="544"/>
    </location>
</feature>
<evidence type="ECO:0000313" key="4">
    <source>
        <dbReference type="Proteomes" id="UP000323732"/>
    </source>
</evidence>
<dbReference type="AlphaFoldDB" id="A0A5D4SL58"/>
<dbReference type="Gene3D" id="2.130.10.10">
    <property type="entry name" value="YVTN repeat-like/Quinoprotein amine dehydrogenase"/>
    <property type="match status" value="1"/>
</dbReference>
<accession>A0A5D4SL58</accession>
<organism evidence="3 4">
    <name type="scientific">Bacillus infantis</name>
    <dbReference type="NCBI Taxonomy" id="324767"/>
    <lineage>
        <taxon>Bacteria</taxon>
        <taxon>Bacillati</taxon>
        <taxon>Bacillota</taxon>
        <taxon>Bacilli</taxon>
        <taxon>Bacillales</taxon>
        <taxon>Bacillaceae</taxon>
        <taxon>Bacillus</taxon>
    </lineage>
</organism>
<evidence type="ECO:0000259" key="2">
    <source>
        <dbReference type="Pfam" id="PF18058"/>
    </source>
</evidence>
<sequence length="544" mass="61141">MKIIAPILLFCLFIAAVPADAAEPSAAFTGHAALISPLGDYAYIQEYNLYTGEYTTYLYDVKNKRKLSSFPYRIDSDFSRSVNFTPMGELMVSTRSGGTHFYHPRTGGPIRTLPESSSLNNHAFQPGGHLLALSNQEVEKYDPEGYYLAVYDTRNYEKKYKINFPYARTAAAAFSPSEDILAAGSSYEDTISFYKASTGEKLSYKLQDTSFIGVDEIDFSPDGQRLYIRNENSVHLAVKVNGKWQWKQVRALFSAKDSHLGRIIPSDDGRYLFAYTNNGFRIYDAFSGKLLVQKPGFQNMSLSLDQEWLIANINNYSDIQLFSTAALLAGADSKTAAEMQAERYLAEAEKHARALKWQISVEYTKVVQYPDMSVFNLTKDHYIRAKNLINSMDGTYELEYRLTNDVELHYFRAIGYIDAITSGQKIVNQAKHFTQLYSQAPAADGTEAAYHALSGEIRKQAVLLYRVYGQTTRNSILAKYKAPGEKALQSAQKAITVKMLIDDLAEASSADEKAELKKRIEMLLANMDQDGAYQALMLKYKAVK</sequence>
<feature type="signal peptide" evidence="1">
    <location>
        <begin position="1"/>
        <end position="21"/>
    </location>
</feature>
<dbReference type="SUPFAM" id="SSF82171">
    <property type="entry name" value="DPP6 N-terminal domain-like"/>
    <property type="match status" value="1"/>
</dbReference>
<feature type="domain" description="SbsC C-terminal" evidence="2">
    <location>
        <begin position="356"/>
        <end position="485"/>
    </location>
</feature>
<dbReference type="Pfam" id="PF18058">
    <property type="entry name" value="SbsC_C"/>
    <property type="match status" value="1"/>
</dbReference>
<gene>
    <name evidence="3" type="ORF">FZD47_10805</name>
</gene>
<proteinExistence type="predicted"/>
<evidence type="ECO:0000256" key="1">
    <source>
        <dbReference type="SAM" id="SignalP"/>
    </source>
</evidence>
<dbReference type="Gene3D" id="1.20.58.780">
    <property type="match status" value="1"/>
</dbReference>